<dbReference type="AlphaFoldDB" id="H1DGS2"/>
<feature type="chain" id="PRO_5003548684" description="DUF5110 domain-containing protein" evidence="3">
    <location>
        <begin position="20"/>
        <end position="1059"/>
    </location>
</feature>
<keyword evidence="2" id="KW-0378">Hydrolase</keyword>
<dbReference type="RefSeq" id="WP_009136606.1">
    <property type="nucleotide sequence ID" value="NZ_JH594596.1"/>
</dbReference>
<evidence type="ECO:0000259" key="6">
    <source>
        <dbReference type="Pfam" id="PF17137"/>
    </source>
</evidence>
<evidence type="ECO:0000313" key="9">
    <source>
        <dbReference type="Proteomes" id="UP000004892"/>
    </source>
</evidence>
<dbReference type="InterPro" id="IPR017853">
    <property type="entry name" value="GH"/>
</dbReference>
<dbReference type="GO" id="GO:0005975">
    <property type="term" value="P:carbohydrate metabolic process"/>
    <property type="evidence" value="ECO:0007669"/>
    <property type="project" value="InterPro"/>
</dbReference>
<accession>H1DGS2</accession>
<dbReference type="InterPro" id="IPR048395">
    <property type="entry name" value="Glyco_hydro_31_C"/>
</dbReference>
<gene>
    <name evidence="8" type="ORF">HMPREF9449_01458</name>
</gene>
<evidence type="ECO:0000259" key="4">
    <source>
        <dbReference type="Pfam" id="PF01055"/>
    </source>
</evidence>
<dbReference type="SUPFAM" id="SSF74650">
    <property type="entry name" value="Galactose mutarotase-like"/>
    <property type="match status" value="1"/>
</dbReference>
<dbReference type="InterPro" id="IPR051816">
    <property type="entry name" value="Glycosyl_Hydrolase_31"/>
</dbReference>
<feature type="domain" description="DUF5110" evidence="6">
    <location>
        <begin position="928"/>
        <end position="1000"/>
    </location>
</feature>
<keyword evidence="2" id="KW-0326">Glycosidase</keyword>
<evidence type="ECO:0000256" key="3">
    <source>
        <dbReference type="SAM" id="SignalP"/>
    </source>
</evidence>
<dbReference type="Gene3D" id="3.20.20.80">
    <property type="entry name" value="Glycosidases"/>
    <property type="match status" value="1"/>
</dbReference>
<dbReference type="GO" id="GO:0004553">
    <property type="term" value="F:hydrolase activity, hydrolyzing O-glycosyl compounds"/>
    <property type="evidence" value="ECO:0007669"/>
    <property type="project" value="InterPro"/>
</dbReference>
<comment type="similarity">
    <text evidence="1 2">Belongs to the glycosyl hydrolase 31 family.</text>
</comment>
<dbReference type="InterPro" id="IPR033403">
    <property type="entry name" value="DUF5110"/>
</dbReference>
<feature type="domain" description="Glycoside hydrolase family 31 TIM barrel" evidence="4">
    <location>
        <begin position="673"/>
        <end position="808"/>
    </location>
</feature>
<dbReference type="InterPro" id="IPR000322">
    <property type="entry name" value="Glyco_hydro_31_TIM"/>
</dbReference>
<dbReference type="Pfam" id="PF17137">
    <property type="entry name" value="DUF5110"/>
    <property type="match status" value="1"/>
</dbReference>
<dbReference type="Proteomes" id="UP000004892">
    <property type="component" value="Unassembled WGS sequence"/>
</dbReference>
<feature type="domain" description="Glycosyl hydrolase family 31 C-terminal" evidence="7">
    <location>
        <begin position="817"/>
        <end position="911"/>
    </location>
</feature>
<dbReference type="Pfam" id="PF21365">
    <property type="entry name" value="Glyco_hydro_31_3rd"/>
    <property type="match status" value="1"/>
</dbReference>
<evidence type="ECO:0000256" key="2">
    <source>
        <dbReference type="RuleBase" id="RU361185"/>
    </source>
</evidence>
<dbReference type="eggNOG" id="COG1501">
    <property type="taxonomic scope" value="Bacteria"/>
</dbReference>
<evidence type="ECO:0000256" key="1">
    <source>
        <dbReference type="ARBA" id="ARBA00007806"/>
    </source>
</evidence>
<keyword evidence="9" id="KW-1185">Reference proteome</keyword>
<sequence length="1059" mass="121335">MIKFLWLMYFVGMSTWLSAQQKSFWKEDFSSGALPQGWVIVDSTGAEGRTCEWFVTDQPYPGSFQFDQQAPPIASVSRGYHMQYRAGVFTGEEVTKWNQRKEYPSGYFQTSAINCEGKNDVVLKFQHAFRWNNWFTAKNKGLWVGVSNDGKNWKEYDVLRDRPAATNMHEPISEEINITEVAANQPAVYIRFFWKGMFSWYWMVDDIELTEPYAHDVALVGLESHRPEGNEFTTHDTLKVKIQNVGAQAVGENFEVWATLGDGRQFKTVVEAAGKYLEKQEERIVAFPPVDLSQQGSHKIHFEIKYGKDEKKSNDILDVRLYAAKMSLGDVTDFKKLNKSEFEFISGYSKVKLMFYRNDIFRIWLAQDGEYTNPAGNAIVVDYGKKNPSVSVSENSRYYRFSTPACVVRVYKKPLRFALYDKADKKMIFEEKEPLSFGAKTYQTLKRGGKEYFYGGGMQQGRFSHGGTDLDISITGWHEDQVSNPVPFYMSSNGYGVFRNTFAPGKYSFSGVGQVAAEDGMKIEYSSTLSHNENRFDAFYFYGPTLKDILNDYTDITGKPFMPALWMLTMGDADCYNKPEQRVGWKQQTPDVITQIADKYIEHDMPRGWILPNDGYGCGYVKLDSVVRELKKRGFYTGLWTENGVDKIAYEVGECGTRLCKLDVAWVGPGYEFALNGTKAAYEGIENNSNERGFVWSVCGWAGTQRYSTVWSGDQSGNFDYIRYHIPTITGAGLSAFNAATSDVDGIFGGSAFTYTRDLQWKVFTPIIMTMSGWAPVDKQPWLYGHPYEEINRHYLRLKMRLMPYAYTYCQEAHTTGVPMVRAMVLEFPEDEVTYDTLTQYQFMSGEWMLVAPVYKRGDWRGTCEREDIYFPKGTWYDYWTGEKYEGGKWLKKYKAALDICPVFIRQGAIIPLYPQMNYVGEKPADVLTLDLYPFGDSSFDMYEDDGLSRDYRKGEFAKTLISMSAPQEKKGRITVHIGKARGDYKGRLKERTYELNVHTEETPLQVSLNGSALKNITAADFQSGKSGWYFDPEDKKGTLKVRTLSVATDKDHWFEFTY</sequence>
<dbReference type="STRING" id="742817.HMPREF9449_01458"/>
<organism evidence="8 9">
    <name type="scientific">Odoribacter laneus YIT 12061</name>
    <dbReference type="NCBI Taxonomy" id="742817"/>
    <lineage>
        <taxon>Bacteria</taxon>
        <taxon>Pseudomonadati</taxon>
        <taxon>Bacteroidota</taxon>
        <taxon>Bacteroidia</taxon>
        <taxon>Bacteroidales</taxon>
        <taxon>Odoribacteraceae</taxon>
        <taxon>Odoribacter</taxon>
    </lineage>
</organism>
<dbReference type="Pfam" id="PF13802">
    <property type="entry name" value="Gal_mutarotas_2"/>
    <property type="match status" value="1"/>
</dbReference>
<dbReference type="InterPro" id="IPR013780">
    <property type="entry name" value="Glyco_hydro_b"/>
</dbReference>
<dbReference type="PANTHER" id="PTHR43863:SF2">
    <property type="entry name" value="MALTASE-GLUCOAMYLASE"/>
    <property type="match status" value="1"/>
</dbReference>
<reference evidence="8 9" key="1">
    <citation type="submission" date="2012-01" db="EMBL/GenBank/DDBJ databases">
        <title>The Genome Sequence of Odoribacter laneus YIT 12061.</title>
        <authorList>
            <consortium name="The Broad Institute Genome Sequencing Platform"/>
            <person name="Earl A."/>
            <person name="Ward D."/>
            <person name="Feldgarden M."/>
            <person name="Gevers D."/>
            <person name="Morotomi M."/>
            <person name="Young S.K."/>
            <person name="Zeng Q."/>
            <person name="Gargeya S."/>
            <person name="Fitzgerald M."/>
            <person name="Haas B."/>
            <person name="Abouelleil A."/>
            <person name="Alvarado L."/>
            <person name="Arachchi H.M."/>
            <person name="Berlin A."/>
            <person name="Chapman S.B."/>
            <person name="Gearin G."/>
            <person name="Goldberg J."/>
            <person name="Griggs A."/>
            <person name="Gujja S."/>
            <person name="Hansen M."/>
            <person name="Heiman D."/>
            <person name="Howarth C."/>
            <person name="Larimer J."/>
            <person name="Lui A."/>
            <person name="MacDonald P.J.P."/>
            <person name="McCowen C."/>
            <person name="Montmayeur A."/>
            <person name="Murphy C."/>
            <person name="Neiman D."/>
            <person name="Pearson M."/>
            <person name="Priest M."/>
            <person name="Roberts A."/>
            <person name="Saif S."/>
            <person name="Shea T."/>
            <person name="Sisk P."/>
            <person name="Stolte C."/>
            <person name="Sykes S."/>
            <person name="Wortman J."/>
            <person name="Nusbaum C."/>
            <person name="Birren B."/>
        </authorList>
    </citation>
    <scope>NUCLEOTIDE SEQUENCE [LARGE SCALE GENOMIC DNA]</scope>
    <source>
        <strain evidence="8 9">YIT 12061</strain>
    </source>
</reference>
<feature type="signal peptide" evidence="3">
    <location>
        <begin position="1"/>
        <end position="19"/>
    </location>
</feature>
<dbReference type="PANTHER" id="PTHR43863">
    <property type="entry name" value="HYDROLASE, PUTATIVE (AFU_ORTHOLOGUE AFUA_1G03140)-RELATED"/>
    <property type="match status" value="1"/>
</dbReference>
<evidence type="ECO:0008006" key="10">
    <source>
        <dbReference type="Google" id="ProtNLM"/>
    </source>
</evidence>
<dbReference type="SUPFAM" id="SSF51445">
    <property type="entry name" value="(Trans)glycosidases"/>
    <property type="match status" value="1"/>
</dbReference>
<dbReference type="HOGENOM" id="CLU_001337_0_0_10"/>
<evidence type="ECO:0000259" key="5">
    <source>
        <dbReference type="Pfam" id="PF13802"/>
    </source>
</evidence>
<proteinExistence type="inferred from homology"/>
<dbReference type="CDD" id="cd14752">
    <property type="entry name" value="GH31_N"/>
    <property type="match status" value="1"/>
</dbReference>
<dbReference type="PATRIC" id="fig|742817.3.peg.1547"/>
<comment type="caution">
    <text evidence="8">The sequence shown here is derived from an EMBL/GenBank/DDBJ whole genome shotgun (WGS) entry which is preliminary data.</text>
</comment>
<evidence type="ECO:0000259" key="7">
    <source>
        <dbReference type="Pfam" id="PF21365"/>
    </source>
</evidence>
<protein>
    <recommendedName>
        <fullName evidence="10">DUF5110 domain-containing protein</fullName>
    </recommendedName>
</protein>
<dbReference type="SUPFAM" id="SSF51011">
    <property type="entry name" value="Glycosyl hydrolase domain"/>
    <property type="match status" value="1"/>
</dbReference>
<dbReference type="Gene3D" id="2.60.40.1760">
    <property type="entry name" value="glycosyl hydrolase (family 31)"/>
    <property type="match status" value="1"/>
</dbReference>
<name>H1DGS2_9BACT</name>
<dbReference type="Gene3D" id="2.60.40.1180">
    <property type="entry name" value="Golgi alpha-mannosidase II"/>
    <property type="match status" value="2"/>
</dbReference>
<feature type="domain" description="Glycoside hydrolase family 31 N-terminal" evidence="5">
    <location>
        <begin position="351"/>
        <end position="505"/>
    </location>
</feature>
<dbReference type="EMBL" id="ADMC01000022">
    <property type="protein sequence ID" value="EHP47605.1"/>
    <property type="molecule type" value="Genomic_DNA"/>
</dbReference>
<keyword evidence="3" id="KW-0732">Signal</keyword>
<dbReference type="InterPro" id="IPR011013">
    <property type="entry name" value="Gal_mutarotase_sf_dom"/>
</dbReference>
<dbReference type="CDD" id="cd06596">
    <property type="entry name" value="GH31_CPE1046"/>
    <property type="match status" value="1"/>
</dbReference>
<dbReference type="Pfam" id="PF01055">
    <property type="entry name" value="Glyco_hydro_31_2nd"/>
    <property type="match status" value="1"/>
</dbReference>
<evidence type="ECO:0000313" key="8">
    <source>
        <dbReference type="EMBL" id="EHP47605.1"/>
    </source>
</evidence>
<dbReference type="GeneID" id="98069031"/>
<dbReference type="GO" id="GO:0030246">
    <property type="term" value="F:carbohydrate binding"/>
    <property type="evidence" value="ECO:0007669"/>
    <property type="project" value="InterPro"/>
</dbReference>
<dbReference type="InterPro" id="IPR025887">
    <property type="entry name" value="Glyco_hydro_31_N_dom"/>
</dbReference>